<dbReference type="EMBL" id="DAAXPK010000002">
    <property type="protein sequence ID" value="HAG2010045.1"/>
    <property type="molecule type" value="Genomic_DNA"/>
</dbReference>
<organism evidence="1">
    <name type="scientific">Salmonella enterica</name>
    <name type="common">Salmonella choleraesuis</name>
    <dbReference type="NCBI Taxonomy" id="28901"/>
    <lineage>
        <taxon>Bacteria</taxon>
        <taxon>Pseudomonadati</taxon>
        <taxon>Pseudomonadota</taxon>
        <taxon>Gammaproteobacteria</taxon>
        <taxon>Enterobacterales</taxon>
        <taxon>Enterobacteriaceae</taxon>
        <taxon>Salmonella</taxon>
    </lineage>
</organism>
<protein>
    <submittedName>
        <fullName evidence="1">Uncharacterized protein</fullName>
    </submittedName>
</protein>
<evidence type="ECO:0000313" key="1">
    <source>
        <dbReference type="EMBL" id="HAG2010045.1"/>
    </source>
</evidence>
<gene>
    <name evidence="1" type="ORF">G8O32_002281</name>
</gene>
<dbReference type="AlphaFoldDB" id="A0A759NNH3"/>
<comment type="caution">
    <text evidence="1">The sequence shown here is derived from an EMBL/GenBank/DDBJ whole genome shotgun (WGS) entry which is preliminary data.</text>
</comment>
<proteinExistence type="predicted"/>
<accession>A0A759NNH3</accession>
<reference evidence="1" key="2">
    <citation type="submission" date="2020-02" db="EMBL/GenBank/DDBJ databases">
        <authorList>
            <consortium name="NCBI Pathogen Detection Project"/>
        </authorList>
    </citation>
    <scope>NUCLEOTIDE SEQUENCE</scope>
    <source>
        <strain evidence="1">MA.CK_98/00002963</strain>
    </source>
</reference>
<dbReference type="AntiFam" id="ANF00057">
    <property type="entry name" value="Translation of E. coli type CRISPR repeat"/>
</dbReference>
<name>A0A759NNH3_SALER</name>
<sequence length="55" mass="5994">MTGKRFIPAGAGNTTIATVISSGKAVYPRWRGEHSKSTQLNLNTFLAHKKTTNFS</sequence>
<reference evidence="1" key="1">
    <citation type="journal article" date="2018" name="Genome Biol.">
        <title>SKESA: strategic k-mer extension for scrupulous assemblies.</title>
        <authorList>
            <person name="Souvorov A."/>
            <person name="Agarwala R."/>
            <person name="Lipman D.J."/>
        </authorList>
    </citation>
    <scope>NUCLEOTIDE SEQUENCE</scope>
    <source>
        <strain evidence="1">MA.CK_98/00002963</strain>
    </source>
</reference>